<evidence type="ECO:0000313" key="5">
    <source>
        <dbReference type="Proteomes" id="UP000251584"/>
    </source>
</evidence>
<feature type="compositionally biased region" description="Low complexity" evidence="2">
    <location>
        <begin position="245"/>
        <end position="258"/>
    </location>
</feature>
<keyword evidence="1" id="KW-0175">Coiled coil</keyword>
<dbReference type="EMBL" id="UAVY01000009">
    <property type="protein sequence ID" value="SQB40218.1"/>
    <property type="molecule type" value="Genomic_DNA"/>
</dbReference>
<organism evidence="4 5">
    <name type="scientific">Citrobacter koseri</name>
    <name type="common">Citrobacter diversus</name>
    <dbReference type="NCBI Taxonomy" id="545"/>
    <lineage>
        <taxon>Bacteria</taxon>
        <taxon>Pseudomonadati</taxon>
        <taxon>Pseudomonadota</taxon>
        <taxon>Gammaproteobacteria</taxon>
        <taxon>Enterobacterales</taxon>
        <taxon>Enterobacteriaceae</taxon>
        <taxon>Citrobacter</taxon>
    </lineage>
</organism>
<dbReference type="AlphaFoldDB" id="A0A2X2WH16"/>
<dbReference type="RefSeq" id="WP_063932338.1">
    <property type="nucleotide sequence ID" value="NZ_CP136816.1"/>
</dbReference>
<feature type="coiled-coil region" evidence="1">
    <location>
        <begin position="107"/>
        <end position="138"/>
    </location>
</feature>
<keyword evidence="4" id="KW-0261">Viral envelope protein</keyword>
<keyword evidence="3" id="KW-1133">Transmembrane helix</keyword>
<name>A0A2X2WH16_CITKO</name>
<feature type="transmembrane region" description="Helical" evidence="3">
    <location>
        <begin position="200"/>
        <end position="221"/>
    </location>
</feature>
<dbReference type="Proteomes" id="UP000251584">
    <property type="component" value="Unassembled WGS sequence"/>
</dbReference>
<keyword evidence="3" id="KW-0472">Membrane</keyword>
<feature type="region of interest" description="Disordered" evidence="2">
    <location>
        <begin position="245"/>
        <end position="269"/>
    </location>
</feature>
<feature type="compositionally biased region" description="Basic and acidic residues" evidence="2">
    <location>
        <begin position="260"/>
        <end position="269"/>
    </location>
</feature>
<evidence type="ECO:0000256" key="2">
    <source>
        <dbReference type="SAM" id="MobiDB-lite"/>
    </source>
</evidence>
<accession>A0A2X2WH16</accession>
<keyword evidence="3" id="KW-0812">Transmembrane</keyword>
<evidence type="ECO:0000256" key="1">
    <source>
        <dbReference type="SAM" id="Coils"/>
    </source>
</evidence>
<keyword evidence="4" id="KW-0946">Virion</keyword>
<proteinExistence type="predicted"/>
<reference evidence="4 5" key="1">
    <citation type="submission" date="2018-06" db="EMBL/GenBank/DDBJ databases">
        <authorList>
            <consortium name="Pathogen Informatics"/>
            <person name="Doyle S."/>
        </authorList>
    </citation>
    <scope>NUCLEOTIDE SEQUENCE [LARGE SCALE GENOMIC DNA]</scope>
    <source>
        <strain evidence="4 5">NCTC10786</strain>
    </source>
</reference>
<evidence type="ECO:0000313" key="4">
    <source>
        <dbReference type="EMBL" id="SQB40218.1"/>
    </source>
</evidence>
<gene>
    <name evidence="4" type="ORF">NCTC10786_05315</name>
</gene>
<protein>
    <submittedName>
        <fullName evidence="4">Baculovirus polyhedron envelope protein, PEP, C terminus</fullName>
    </submittedName>
</protein>
<sequence length="269" mass="29002">MDSKAKVHTGKVTLSYLEGNNTEPVKLVLPIEADRNTFYTVVKQAVSITEEYSKGRSTECDGINEPTTSSIFIYDIPNTRDRWNEDPIKDDDTSFEVGVENMSAISREELQAHLDKNKAELKEIASDLRCEMEKWSKDNSQKISELTVSINALSSMIEGKSEATNGRLEGMQGQINGMNTSITGISTAISGIQSGLSTKLTVFGVIITVVIALVGFGASLLSSNTSKPISVPQSAQPIIIQVPVPPSASSVQSPGVSVESQDKKSDSKN</sequence>
<evidence type="ECO:0000256" key="3">
    <source>
        <dbReference type="SAM" id="Phobius"/>
    </source>
</evidence>